<dbReference type="SUPFAM" id="SSF55874">
    <property type="entry name" value="ATPase domain of HSP90 chaperone/DNA topoisomerase II/histidine kinase"/>
    <property type="match status" value="1"/>
</dbReference>
<dbReference type="CDD" id="cd00082">
    <property type="entry name" value="HisKA"/>
    <property type="match status" value="1"/>
</dbReference>
<evidence type="ECO:0000313" key="16">
    <source>
        <dbReference type="EMBL" id="SDY33847.1"/>
    </source>
</evidence>
<evidence type="ECO:0000256" key="5">
    <source>
        <dbReference type="ARBA" id="ARBA00022679"/>
    </source>
</evidence>
<dbReference type="SMART" id="SM00387">
    <property type="entry name" value="HATPase_c"/>
    <property type="match status" value="1"/>
</dbReference>
<evidence type="ECO:0000256" key="11">
    <source>
        <dbReference type="ARBA" id="ARBA00023012"/>
    </source>
</evidence>
<feature type="domain" description="Histidine kinase" evidence="14">
    <location>
        <begin position="259"/>
        <end position="471"/>
    </location>
</feature>
<keyword evidence="10 13" id="KW-1133">Transmembrane helix</keyword>
<evidence type="ECO:0000313" key="17">
    <source>
        <dbReference type="Proteomes" id="UP000183417"/>
    </source>
</evidence>
<evidence type="ECO:0000259" key="14">
    <source>
        <dbReference type="PROSITE" id="PS50109"/>
    </source>
</evidence>
<dbReference type="InterPro" id="IPR003661">
    <property type="entry name" value="HisK_dim/P_dom"/>
</dbReference>
<evidence type="ECO:0000256" key="1">
    <source>
        <dbReference type="ARBA" id="ARBA00000085"/>
    </source>
</evidence>
<evidence type="ECO:0000256" key="13">
    <source>
        <dbReference type="SAM" id="Phobius"/>
    </source>
</evidence>
<evidence type="ECO:0000256" key="7">
    <source>
        <dbReference type="ARBA" id="ARBA00022741"/>
    </source>
</evidence>
<gene>
    <name evidence="16" type="ORF">SAMN05421547_10458</name>
</gene>
<dbReference type="Gene3D" id="1.10.287.130">
    <property type="match status" value="1"/>
</dbReference>
<keyword evidence="5" id="KW-0808">Transferase</keyword>
<dbReference type="InterPro" id="IPR005467">
    <property type="entry name" value="His_kinase_dom"/>
</dbReference>
<dbReference type="GO" id="GO:0005524">
    <property type="term" value="F:ATP binding"/>
    <property type="evidence" value="ECO:0007669"/>
    <property type="project" value="UniProtKB-KW"/>
</dbReference>
<evidence type="ECO:0000256" key="4">
    <source>
        <dbReference type="ARBA" id="ARBA00022553"/>
    </source>
</evidence>
<protein>
    <recommendedName>
        <fullName evidence="3">histidine kinase</fullName>
        <ecNumber evidence="3">2.7.13.3</ecNumber>
    </recommendedName>
</protein>
<evidence type="ECO:0000256" key="6">
    <source>
        <dbReference type="ARBA" id="ARBA00022692"/>
    </source>
</evidence>
<dbReference type="GO" id="GO:0000155">
    <property type="term" value="F:phosphorelay sensor kinase activity"/>
    <property type="evidence" value="ECO:0007669"/>
    <property type="project" value="InterPro"/>
</dbReference>
<dbReference type="PRINTS" id="PR00344">
    <property type="entry name" value="BCTRLSENSOR"/>
</dbReference>
<dbReference type="SUPFAM" id="SSF47384">
    <property type="entry name" value="Homodimeric domain of signal transducing histidine kinase"/>
    <property type="match status" value="1"/>
</dbReference>
<feature type="transmembrane region" description="Helical" evidence="13">
    <location>
        <begin position="178"/>
        <end position="198"/>
    </location>
</feature>
<keyword evidence="7" id="KW-0547">Nucleotide-binding</keyword>
<comment type="subcellular location">
    <subcellularLocation>
        <location evidence="2">Membrane</location>
        <topology evidence="2">Multi-pass membrane protein</topology>
    </subcellularLocation>
</comment>
<comment type="catalytic activity">
    <reaction evidence="1">
        <text>ATP + protein L-histidine = ADP + protein N-phospho-L-histidine.</text>
        <dbReference type="EC" id="2.7.13.3"/>
    </reaction>
</comment>
<dbReference type="PROSITE" id="PS50885">
    <property type="entry name" value="HAMP"/>
    <property type="match status" value="1"/>
</dbReference>
<keyword evidence="8 16" id="KW-0418">Kinase</keyword>
<dbReference type="EMBL" id="FNPE01000004">
    <property type="protein sequence ID" value="SDY33847.1"/>
    <property type="molecule type" value="Genomic_DNA"/>
</dbReference>
<reference evidence="16 17" key="1">
    <citation type="submission" date="2016-10" db="EMBL/GenBank/DDBJ databases">
        <authorList>
            <person name="de Groot N.N."/>
        </authorList>
    </citation>
    <scope>NUCLEOTIDE SEQUENCE [LARGE SCALE GENOMIC DNA]</scope>
    <source>
        <strain evidence="16 17">LMG 24775</strain>
    </source>
</reference>
<dbReference type="CDD" id="cd00075">
    <property type="entry name" value="HATPase"/>
    <property type="match status" value="1"/>
</dbReference>
<dbReference type="SMART" id="SM00388">
    <property type="entry name" value="HisKA"/>
    <property type="match status" value="1"/>
</dbReference>
<dbReference type="EC" id="2.7.13.3" evidence="3"/>
<feature type="transmembrane region" description="Helical" evidence="13">
    <location>
        <begin position="27"/>
        <end position="50"/>
    </location>
</feature>
<dbReference type="PANTHER" id="PTHR45436">
    <property type="entry name" value="SENSOR HISTIDINE KINASE YKOH"/>
    <property type="match status" value="1"/>
</dbReference>
<keyword evidence="9" id="KW-0067">ATP-binding</keyword>
<dbReference type="Pfam" id="PF00512">
    <property type="entry name" value="HisKA"/>
    <property type="match status" value="1"/>
</dbReference>
<organism evidence="16 17">
    <name type="scientific">Delftia lacustris</name>
    <dbReference type="NCBI Taxonomy" id="558537"/>
    <lineage>
        <taxon>Bacteria</taxon>
        <taxon>Pseudomonadati</taxon>
        <taxon>Pseudomonadota</taxon>
        <taxon>Betaproteobacteria</taxon>
        <taxon>Burkholderiales</taxon>
        <taxon>Comamonadaceae</taxon>
        <taxon>Delftia</taxon>
    </lineage>
</organism>
<dbReference type="Gene3D" id="3.30.565.10">
    <property type="entry name" value="Histidine kinase-like ATPase, C-terminal domain"/>
    <property type="match status" value="1"/>
</dbReference>
<evidence type="ECO:0000259" key="15">
    <source>
        <dbReference type="PROSITE" id="PS50885"/>
    </source>
</evidence>
<accession>A0A1H3J211</accession>
<proteinExistence type="predicted"/>
<dbReference type="InterPro" id="IPR004358">
    <property type="entry name" value="Sig_transdc_His_kin-like_C"/>
</dbReference>
<dbReference type="GeneID" id="94692107"/>
<dbReference type="AlphaFoldDB" id="A0A1H3J211"/>
<name>A0A1H3J211_9BURK</name>
<keyword evidence="11" id="KW-0902">Two-component regulatory system</keyword>
<dbReference type="PANTHER" id="PTHR45436:SF14">
    <property type="entry name" value="SENSOR PROTEIN QSEC"/>
    <property type="match status" value="1"/>
</dbReference>
<dbReference type="RefSeq" id="WP_074921286.1">
    <property type="nucleotide sequence ID" value="NZ_CP141274.1"/>
</dbReference>
<evidence type="ECO:0000256" key="3">
    <source>
        <dbReference type="ARBA" id="ARBA00012438"/>
    </source>
</evidence>
<dbReference type="PROSITE" id="PS50109">
    <property type="entry name" value="HIS_KIN"/>
    <property type="match status" value="1"/>
</dbReference>
<dbReference type="InterPro" id="IPR003660">
    <property type="entry name" value="HAMP_dom"/>
</dbReference>
<evidence type="ECO:0000256" key="9">
    <source>
        <dbReference type="ARBA" id="ARBA00022840"/>
    </source>
</evidence>
<dbReference type="InterPro" id="IPR050428">
    <property type="entry name" value="TCS_sensor_his_kinase"/>
</dbReference>
<dbReference type="InterPro" id="IPR036097">
    <property type="entry name" value="HisK_dim/P_sf"/>
</dbReference>
<dbReference type="Pfam" id="PF02518">
    <property type="entry name" value="HATPase_c"/>
    <property type="match status" value="1"/>
</dbReference>
<sequence>MTSHTLQGHQASPRWRRWLRPTLGRRMLLAQMGVLTAIWTALLVAAIYMAHFHNELLVSKPVYELVMAVAEDLADLPDRQQHSLAALDTALRHEYSDGDDDIRFTPTLLVWQRGQLLYRSPTPAPTLRNRVLDTVEDIDFEGQTWRMSTLRSASGQTEVTLMLPSFKELLITLNTRSYYLLPLLISLPFLAFPAWWSVRAALRPLRRVGDELATRGPDDLSALTYTPPHAELRPLVQDINALLARVRSSSERERNLIADAAHELRTPLAAMHVNVEALLRLGSEPRQQELMDSLLRSNQRASRMVAQLLQLMRSETEAPGMAMQPLRLDLLLEDRLAALDALACRRPVELALEASEPLSVMGEREGLVSLIDNLVDNAIKYSPAHATISVRLQRQGDQAVLQVRDRGPGIAEAWRQRVFDRFFRVPDQSQSGSGLGLAIARTVTERHGGSIELLSAEDGGLLASVSLPVLQEGSGP</sequence>
<evidence type="ECO:0000256" key="8">
    <source>
        <dbReference type="ARBA" id="ARBA00022777"/>
    </source>
</evidence>
<keyword evidence="12 13" id="KW-0472">Membrane</keyword>
<evidence type="ECO:0000256" key="2">
    <source>
        <dbReference type="ARBA" id="ARBA00004141"/>
    </source>
</evidence>
<evidence type="ECO:0000256" key="12">
    <source>
        <dbReference type="ARBA" id="ARBA00023136"/>
    </source>
</evidence>
<keyword evidence="6 13" id="KW-0812">Transmembrane</keyword>
<dbReference type="Proteomes" id="UP000183417">
    <property type="component" value="Unassembled WGS sequence"/>
</dbReference>
<dbReference type="InterPro" id="IPR036890">
    <property type="entry name" value="HATPase_C_sf"/>
</dbReference>
<evidence type="ECO:0000256" key="10">
    <source>
        <dbReference type="ARBA" id="ARBA00022989"/>
    </source>
</evidence>
<dbReference type="InterPro" id="IPR003594">
    <property type="entry name" value="HATPase_dom"/>
</dbReference>
<dbReference type="GO" id="GO:0005886">
    <property type="term" value="C:plasma membrane"/>
    <property type="evidence" value="ECO:0007669"/>
    <property type="project" value="TreeGrafter"/>
</dbReference>
<keyword evidence="4" id="KW-0597">Phosphoprotein</keyword>
<feature type="domain" description="HAMP" evidence="15">
    <location>
        <begin position="199"/>
        <end position="251"/>
    </location>
</feature>